<comment type="catalytic activity">
    <reaction evidence="1">
        <text>guanosine(46) in tRNA + S-adenosyl-L-methionine = N(7)-methylguanosine(46) in tRNA + S-adenosyl-L-homocysteine</text>
        <dbReference type="Rhea" id="RHEA:42708"/>
        <dbReference type="Rhea" id="RHEA-COMP:10188"/>
        <dbReference type="Rhea" id="RHEA-COMP:10189"/>
        <dbReference type="ChEBI" id="CHEBI:57856"/>
        <dbReference type="ChEBI" id="CHEBI:59789"/>
        <dbReference type="ChEBI" id="CHEBI:74269"/>
        <dbReference type="ChEBI" id="CHEBI:74480"/>
        <dbReference type="EC" id="2.1.1.33"/>
    </reaction>
</comment>
<reference evidence="7" key="1">
    <citation type="submission" date="2016-10" db="EMBL/GenBank/DDBJ databases">
        <authorList>
            <person name="de Groot N.N."/>
        </authorList>
    </citation>
    <scope>NUCLEOTIDE SEQUENCE</scope>
</reference>
<keyword evidence="4 7" id="KW-0808">Transferase</keyword>
<dbReference type="SUPFAM" id="SSF53335">
    <property type="entry name" value="S-adenosyl-L-methionine-dependent methyltransferases"/>
    <property type="match status" value="1"/>
</dbReference>
<dbReference type="InterPro" id="IPR029063">
    <property type="entry name" value="SAM-dependent_MTases_sf"/>
</dbReference>
<dbReference type="EMBL" id="FRYL01000021">
    <property type="protein sequence ID" value="SHO80882.1"/>
    <property type="molecule type" value="Genomic_DNA"/>
</dbReference>
<gene>
    <name evidence="7" type="ORF">MNB_SV-15-532</name>
</gene>
<dbReference type="GO" id="GO:0008176">
    <property type="term" value="F:tRNA (guanine(46)-N7)-methyltransferase activity"/>
    <property type="evidence" value="ECO:0007669"/>
    <property type="project" value="UniProtKB-EC"/>
</dbReference>
<dbReference type="EC" id="2.1.1.33" evidence="2"/>
<dbReference type="InterPro" id="IPR003358">
    <property type="entry name" value="tRNA_(Gua-N-7)_MeTrfase_Trmb"/>
</dbReference>
<dbReference type="NCBIfam" id="NF010719">
    <property type="entry name" value="PRK14121.1"/>
    <property type="match status" value="1"/>
</dbReference>
<dbReference type="InterPro" id="IPR055361">
    <property type="entry name" value="tRNA_methyltr_TrmB_bact"/>
</dbReference>
<dbReference type="Pfam" id="PF02390">
    <property type="entry name" value="Methyltransf_4"/>
    <property type="match status" value="1"/>
</dbReference>
<sequence length="387" mass="45539">MPHIKVKPFNLDIIENSNQLKNIIKFRAKGDDELYGIEYKGEEFLINIKSDNNDNIVIKYDKVSRPLNVELLKEVIGLISKTLNLDIISSNIDSKANTHIITSKYLKKVKDFENIEFGDKKVALEVGFGSGKHILHQANNNRDKLYIGIEIHTPSATQLLKQIKIQELDNIWVVNYDARLLLEMFPSNSLEEIFVHFPVPWDKKPHRRVISKSFLEESLRVLKPSHRLELRTDSDRYFWYSLETFFNYPKISVDVIKNRDLEVVSKYEARWRRENKDIYDVLVTSDELSNESNREYSFEFRDINFNKNLKDKLPKTSQLFDGYFIHFERNYDIENGLLIKCAFGSFDRPEHKYILIDNSIVRYISSSPVSTSLNYKAHKQIEEYLNV</sequence>
<dbReference type="PANTHER" id="PTHR23417:SF14">
    <property type="entry name" value="PENTACOTRIPEPTIDE-REPEAT REGION OF PRORP DOMAIN-CONTAINING PROTEIN"/>
    <property type="match status" value="1"/>
</dbReference>
<evidence type="ECO:0000313" key="7">
    <source>
        <dbReference type="EMBL" id="SHO80882.1"/>
    </source>
</evidence>
<organism evidence="7">
    <name type="scientific">hydrothermal vent metagenome</name>
    <dbReference type="NCBI Taxonomy" id="652676"/>
    <lineage>
        <taxon>unclassified sequences</taxon>
        <taxon>metagenomes</taxon>
        <taxon>ecological metagenomes</taxon>
    </lineage>
</organism>
<keyword evidence="3 7" id="KW-0489">Methyltransferase</keyword>
<dbReference type="PROSITE" id="PS51625">
    <property type="entry name" value="SAM_MT_TRMB"/>
    <property type="match status" value="1"/>
</dbReference>
<name>A0A1W1EJC1_9ZZZZ</name>
<keyword evidence="5" id="KW-0949">S-adenosyl-L-methionine</keyword>
<dbReference type="HAMAP" id="MF_01057">
    <property type="entry name" value="tRNA_methyltr_TrmB"/>
    <property type="match status" value="1"/>
</dbReference>
<protein>
    <recommendedName>
        <fullName evidence="2">tRNA (guanine(46)-N(7))-methyltransferase</fullName>
        <ecNumber evidence="2">2.1.1.33</ecNumber>
    </recommendedName>
</protein>
<accession>A0A1W1EJC1</accession>
<evidence type="ECO:0000256" key="6">
    <source>
        <dbReference type="ARBA" id="ARBA00022694"/>
    </source>
</evidence>
<evidence type="ECO:0000256" key="5">
    <source>
        <dbReference type="ARBA" id="ARBA00022691"/>
    </source>
</evidence>
<proteinExistence type="inferred from homology"/>
<dbReference type="GO" id="GO:0043527">
    <property type="term" value="C:tRNA methyltransferase complex"/>
    <property type="evidence" value="ECO:0007669"/>
    <property type="project" value="TreeGrafter"/>
</dbReference>
<dbReference type="Gene3D" id="3.40.50.150">
    <property type="entry name" value="Vaccinia Virus protein VP39"/>
    <property type="match status" value="1"/>
</dbReference>
<dbReference type="PANTHER" id="PTHR23417">
    <property type="entry name" value="3-DEOXY-D-MANNO-OCTULOSONIC-ACID TRANSFERASE/TRNA GUANINE-N 7 - -METHYLTRANSFERASE"/>
    <property type="match status" value="1"/>
</dbReference>
<evidence type="ECO:0000256" key="2">
    <source>
        <dbReference type="ARBA" id="ARBA00011977"/>
    </source>
</evidence>
<dbReference type="NCBIfam" id="TIGR00091">
    <property type="entry name" value="tRNA (guanosine(46)-N7)-methyltransferase TrmB"/>
    <property type="match status" value="1"/>
</dbReference>
<evidence type="ECO:0000256" key="1">
    <source>
        <dbReference type="ARBA" id="ARBA00000142"/>
    </source>
</evidence>
<evidence type="ECO:0000256" key="3">
    <source>
        <dbReference type="ARBA" id="ARBA00022603"/>
    </source>
</evidence>
<dbReference type="AlphaFoldDB" id="A0A1W1EJC1"/>
<evidence type="ECO:0000256" key="4">
    <source>
        <dbReference type="ARBA" id="ARBA00022679"/>
    </source>
</evidence>
<keyword evidence="6" id="KW-0819">tRNA processing</keyword>